<sequence>MDVFFIERGKIPRSRRLTNQTIHHLSFSLLLSHHPYMHTHTHPYTPTPPSTSPQAQVPSSDHDR</sequence>
<dbReference type="Proteomes" id="UP000008177">
    <property type="component" value="Unplaced contigs"/>
</dbReference>
<feature type="region of interest" description="Disordered" evidence="1">
    <location>
        <begin position="38"/>
        <end position="64"/>
    </location>
</feature>
<feature type="compositionally biased region" description="Polar residues" evidence="1">
    <location>
        <begin position="54"/>
        <end position="64"/>
    </location>
</feature>
<gene>
    <name evidence="2" type="ORF">BofuT4_uP117750.1</name>
</gene>
<name>G2Y0R0_BOTF4</name>
<dbReference type="EMBL" id="FQ790281">
    <property type="protein sequence ID" value="CCD46225.1"/>
    <property type="molecule type" value="Genomic_DNA"/>
</dbReference>
<evidence type="ECO:0000313" key="2">
    <source>
        <dbReference type="EMBL" id="CCD46225.1"/>
    </source>
</evidence>
<protein>
    <submittedName>
        <fullName evidence="2">Uncharacterized protein</fullName>
    </submittedName>
</protein>
<reference evidence="3" key="1">
    <citation type="journal article" date="2011" name="PLoS Genet.">
        <title>Genomic analysis of the necrotrophic fungal pathogens Sclerotinia sclerotiorum and Botrytis cinerea.</title>
        <authorList>
            <person name="Amselem J."/>
            <person name="Cuomo C.A."/>
            <person name="van Kan J.A."/>
            <person name="Viaud M."/>
            <person name="Benito E.P."/>
            <person name="Couloux A."/>
            <person name="Coutinho P.M."/>
            <person name="de Vries R.P."/>
            <person name="Dyer P.S."/>
            <person name="Fillinger S."/>
            <person name="Fournier E."/>
            <person name="Gout L."/>
            <person name="Hahn M."/>
            <person name="Kohn L."/>
            <person name="Lapalu N."/>
            <person name="Plummer K.M."/>
            <person name="Pradier J.M."/>
            <person name="Quevillon E."/>
            <person name="Sharon A."/>
            <person name="Simon A."/>
            <person name="ten Have A."/>
            <person name="Tudzynski B."/>
            <person name="Tudzynski P."/>
            <person name="Wincker P."/>
            <person name="Andrew M."/>
            <person name="Anthouard V."/>
            <person name="Beever R.E."/>
            <person name="Beffa R."/>
            <person name="Benoit I."/>
            <person name="Bouzid O."/>
            <person name="Brault B."/>
            <person name="Chen Z."/>
            <person name="Choquer M."/>
            <person name="Collemare J."/>
            <person name="Cotton P."/>
            <person name="Danchin E.G."/>
            <person name="Da Silva C."/>
            <person name="Gautier A."/>
            <person name="Giraud C."/>
            <person name="Giraud T."/>
            <person name="Gonzalez C."/>
            <person name="Grossetete S."/>
            <person name="Guldener U."/>
            <person name="Henrissat B."/>
            <person name="Howlett B.J."/>
            <person name="Kodira C."/>
            <person name="Kretschmer M."/>
            <person name="Lappartient A."/>
            <person name="Leroch M."/>
            <person name="Levis C."/>
            <person name="Mauceli E."/>
            <person name="Neuveglise C."/>
            <person name="Oeser B."/>
            <person name="Pearson M."/>
            <person name="Poulain J."/>
            <person name="Poussereau N."/>
            <person name="Quesneville H."/>
            <person name="Rascle C."/>
            <person name="Schumacher J."/>
            <person name="Segurens B."/>
            <person name="Sexton A."/>
            <person name="Silva E."/>
            <person name="Sirven C."/>
            <person name="Soanes D.M."/>
            <person name="Talbot N.J."/>
            <person name="Templeton M."/>
            <person name="Yandava C."/>
            <person name="Yarden O."/>
            <person name="Zeng Q."/>
            <person name="Rollins J.A."/>
            <person name="Lebrun M.H."/>
            <person name="Dickman M."/>
        </authorList>
    </citation>
    <scope>NUCLEOTIDE SEQUENCE [LARGE SCALE GENOMIC DNA]</scope>
    <source>
        <strain evidence="3">T4</strain>
    </source>
</reference>
<dbReference type="HOGENOM" id="CLU_2867394_0_0_1"/>
<dbReference type="AlphaFoldDB" id="G2Y0R0"/>
<organism evidence="2 3">
    <name type="scientific">Botryotinia fuckeliana (strain T4)</name>
    <name type="common">Noble rot fungus</name>
    <name type="synonym">Botrytis cinerea</name>
    <dbReference type="NCBI Taxonomy" id="999810"/>
    <lineage>
        <taxon>Eukaryota</taxon>
        <taxon>Fungi</taxon>
        <taxon>Dikarya</taxon>
        <taxon>Ascomycota</taxon>
        <taxon>Pezizomycotina</taxon>
        <taxon>Leotiomycetes</taxon>
        <taxon>Helotiales</taxon>
        <taxon>Sclerotiniaceae</taxon>
        <taxon>Botrytis</taxon>
    </lineage>
</organism>
<proteinExistence type="predicted"/>
<accession>G2Y0R0</accession>
<dbReference type="InParanoid" id="G2Y0R0"/>
<evidence type="ECO:0000313" key="3">
    <source>
        <dbReference type="Proteomes" id="UP000008177"/>
    </source>
</evidence>
<evidence type="ECO:0000256" key="1">
    <source>
        <dbReference type="SAM" id="MobiDB-lite"/>
    </source>
</evidence>